<evidence type="ECO:0000313" key="3">
    <source>
        <dbReference type="Proteomes" id="UP000550707"/>
    </source>
</evidence>
<protein>
    <submittedName>
        <fullName evidence="2">Uncharacterized protein</fullName>
    </submittedName>
</protein>
<name>A0A7J8C8R1_MOLMO</name>
<dbReference type="InParanoid" id="A0A7J8C8R1"/>
<organism evidence="2 3">
    <name type="scientific">Molossus molossus</name>
    <name type="common">Pallas' mastiff bat</name>
    <name type="synonym">Vespertilio molossus</name>
    <dbReference type="NCBI Taxonomy" id="27622"/>
    <lineage>
        <taxon>Eukaryota</taxon>
        <taxon>Metazoa</taxon>
        <taxon>Chordata</taxon>
        <taxon>Craniata</taxon>
        <taxon>Vertebrata</taxon>
        <taxon>Euteleostomi</taxon>
        <taxon>Mammalia</taxon>
        <taxon>Eutheria</taxon>
        <taxon>Laurasiatheria</taxon>
        <taxon>Chiroptera</taxon>
        <taxon>Yangochiroptera</taxon>
        <taxon>Molossidae</taxon>
        <taxon>Molossus</taxon>
    </lineage>
</organism>
<comment type="caution">
    <text evidence="2">The sequence shown here is derived from an EMBL/GenBank/DDBJ whole genome shotgun (WGS) entry which is preliminary data.</text>
</comment>
<sequence>MTSKSRSLVPPRPAARVPATTRMRCMTRSPHAWRALLRSGNARARGGGRGDRGGMNGGGPPELSGSPSPTHTAISFTHSNVGGAGLACHCGGRGVARGRSQGWGRVSGVSVGRGGLQIVQFWC</sequence>
<accession>A0A7J8C8R1</accession>
<evidence type="ECO:0000256" key="1">
    <source>
        <dbReference type="SAM" id="MobiDB-lite"/>
    </source>
</evidence>
<keyword evidence="3" id="KW-1185">Reference proteome</keyword>
<dbReference type="EMBL" id="JACASF010000021">
    <property type="protein sequence ID" value="KAF6407199.1"/>
    <property type="molecule type" value="Genomic_DNA"/>
</dbReference>
<reference evidence="2 3" key="1">
    <citation type="journal article" date="2020" name="Nature">
        <title>Six reference-quality genomes reveal evolution of bat adaptations.</title>
        <authorList>
            <person name="Jebb D."/>
            <person name="Huang Z."/>
            <person name="Pippel M."/>
            <person name="Hughes G.M."/>
            <person name="Lavrichenko K."/>
            <person name="Devanna P."/>
            <person name="Winkler S."/>
            <person name="Jermiin L.S."/>
            <person name="Skirmuntt E.C."/>
            <person name="Katzourakis A."/>
            <person name="Burkitt-Gray L."/>
            <person name="Ray D.A."/>
            <person name="Sullivan K.A.M."/>
            <person name="Roscito J.G."/>
            <person name="Kirilenko B.M."/>
            <person name="Davalos L.M."/>
            <person name="Corthals A.P."/>
            <person name="Power M.L."/>
            <person name="Jones G."/>
            <person name="Ransome R.D."/>
            <person name="Dechmann D.K.N."/>
            <person name="Locatelli A.G."/>
            <person name="Puechmaille S.J."/>
            <person name="Fedrigo O."/>
            <person name="Jarvis E.D."/>
            <person name="Hiller M."/>
            <person name="Vernes S.C."/>
            <person name="Myers E.W."/>
            <person name="Teeling E.C."/>
        </authorList>
    </citation>
    <scope>NUCLEOTIDE SEQUENCE [LARGE SCALE GENOMIC DNA]</scope>
    <source>
        <strain evidence="2">MMolMol1</strain>
        <tissue evidence="2">Muscle</tissue>
    </source>
</reference>
<gene>
    <name evidence="2" type="ORF">HJG59_009880</name>
</gene>
<proteinExistence type="predicted"/>
<feature type="region of interest" description="Disordered" evidence="1">
    <location>
        <begin position="1"/>
        <end position="23"/>
    </location>
</feature>
<dbReference type="AlphaFoldDB" id="A0A7J8C8R1"/>
<dbReference type="Proteomes" id="UP000550707">
    <property type="component" value="Unassembled WGS sequence"/>
</dbReference>
<feature type="region of interest" description="Disordered" evidence="1">
    <location>
        <begin position="39"/>
        <end position="77"/>
    </location>
</feature>
<evidence type="ECO:0000313" key="2">
    <source>
        <dbReference type="EMBL" id="KAF6407199.1"/>
    </source>
</evidence>